<reference evidence="3 4" key="1">
    <citation type="journal article" date="2020" name="Nat. Commun.">
        <title>Genome of Tripterygium wilfordii and identification of cytochrome P450 involved in triptolide biosynthesis.</title>
        <authorList>
            <person name="Tu L."/>
            <person name="Su P."/>
            <person name="Zhang Z."/>
            <person name="Gao L."/>
            <person name="Wang J."/>
            <person name="Hu T."/>
            <person name="Zhou J."/>
            <person name="Zhang Y."/>
            <person name="Zhao Y."/>
            <person name="Liu Y."/>
            <person name="Song Y."/>
            <person name="Tong Y."/>
            <person name="Lu Y."/>
            <person name="Yang J."/>
            <person name="Xu C."/>
            <person name="Jia M."/>
            <person name="Peters R.J."/>
            <person name="Huang L."/>
            <person name="Gao W."/>
        </authorList>
    </citation>
    <scope>NUCLEOTIDE SEQUENCE [LARGE SCALE GENOMIC DNA]</scope>
    <source>
        <strain evidence="4">cv. XIE 37</strain>
        <tissue evidence="3">Leaf</tissue>
    </source>
</reference>
<organism evidence="3 4">
    <name type="scientific">Tripterygium wilfordii</name>
    <name type="common">Thunder God vine</name>
    <dbReference type="NCBI Taxonomy" id="458696"/>
    <lineage>
        <taxon>Eukaryota</taxon>
        <taxon>Viridiplantae</taxon>
        <taxon>Streptophyta</taxon>
        <taxon>Embryophyta</taxon>
        <taxon>Tracheophyta</taxon>
        <taxon>Spermatophyta</taxon>
        <taxon>Magnoliopsida</taxon>
        <taxon>eudicotyledons</taxon>
        <taxon>Gunneridae</taxon>
        <taxon>Pentapetalae</taxon>
        <taxon>rosids</taxon>
        <taxon>fabids</taxon>
        <taxon>Celastrales</taxon>
        <taxon>Celastraceae</taxon>
        <taxon>Tripterygium</taxon>
    </lineage>
</organism>
<proteinExistence type="predicted"/>
<dbReference type="AlphaFoldDB" id="A0A7J7D7A5"/>
<protein>
    <submittedName>
        <fullName evidence="3">Uncharacterized protein</fullName>
    </submittedName>
</protein>
<name>A0A7J7D7A5_TRIWF</name>
<dbReference type="PANTHER" id="PTHR31008">
    <property type="entry name" value="COP1-INTERACTING PROTEIN-RELATED"/>
    <property type="match status" value="1"/>
</dbReference>
<gene>
    <name evidence="3" type="ORF">HS088_TW09G00304</name>
</gene>
<comment type="caution">
    <text evidence="3">The sequence shown here is derived from an EMBL/GenBank/DDBJ whole genome shotgun (WGS) entry which is preliminary data.</text>
</comment>
<accession>A0A7J7D7A5</accession>
<dbReference type="PANTHER" id="PTHR31008:SF0">
    <property type="entry name" value="CSL1"/>
    <property type="match status" value="1"/>
</dbReference>
<sequence>MVQTRIEAENPRDSQWKTDINMVADLAISPMPDSGTINRSQEKNHLGDPFEPNDLCMLLERDSGFISALETWTVDYGVDISFMEGDRMCSGGQRGNHAKNELPANGDVTRAANNQVCKTKDPTKEAKSKALNASHGKGKYEIVTKSKKPSLVSRLNAQKSRLEKEEDIRKNMEELLIQRQKRIAERTAAAGYAPTKKVPSENKTAKGSSKYDKNKTRSFAQDK</sequence>
<evidence type="ECO:0000256" key="1">
    <source>
        <dbReference type="SAM" id="Coils"/>
    </source>
</evidence>
<evidence type="ECO:0000256" key="2">
    <source>
        <dbReference type="SAM" id="MobiDB-lite"/>
    </source>
</evidence>
<evidence type="ECO:0000313" key="4">
    <source>
        <dbReference type="Proteomes" id="UP000593562"/>
    </source>
</evidence>
<dbReference type="Proteomes" id="UP000593562">
    <property type="component" value="Unassembled WGS sequence"/>
</dbReference>
<feature type="compositionally biased region" description="Basic and acidic residues" evidence="2">
    <location>
        <begin position="198"/>
        <end position="223"/>
    </location>
</feature>
<evidence type="ECO:0000313" key="3">
    <source>
        <dbReference type="EMBL" id="KAF5742260.1"/>
    </source>
</evidence>
<feature type="coiled-coil region" evidence="1">
    <location>
        <begin position="155"/>
        <end position="182"/>
    </location>
</feature>
<dbReference type="InParanoid" id="A0A7J7D7A5"/>
<feature type="region of interest" description="Disordered" evidence="2">
    <location>
        <begin position="187"/>
        <end position="223"/>
    </location>
</feature>
<keyword evidence="1" id="KW-0175">Coiled coil</keyword>
<dbReference type="EMBL" id="JAAARO010000009">
    <property type="protein sequence ID" value="KAF5742260.1"/>
    <property type="molecule type" value="Genomic_DNA"/>
</dbReference>
<keyword evidence="4" id="KW-1185">Reference proteome</keyword>